<reference evidence="4" key="1">
    <citation type="submission" date="2018-05" db="EMBL/GenBank/DDBJ databases">
        <authorList>
            <person name="Liu B.-T."/>
        </authorList>
    </citation>
    <scope>NUCLEOTIDE SEQUENCE [LARGE SCALE GENOMIC DNA]</scope>
    <source>
        <strain evidence="4">WD6-1</strain>
    </source>
</reference>
<protein>
    <recommendedName>
        <fullName evidence="5">UrcA family protein</fullName>
    </recommendedName>
</protein>
<sequence length="114" mass="12076">MTIRTLLGASFAGAALALSAGAAAGAQSPHAASDFTFSVARENLDSRADARVVYRRLTQEARRYCDRFAAEAACVEDVVSTVVARVGHPELDAVHARERGGEARRYNVSTRPGG</sequence>
<name>A0A2U2BRU3_9PROT</name>
<proteinExistence type="predicted"/>
<evidence type="ECO:0000313" key="3">
    <source>
        <dbReference type="EMBL" id="PWE16715.1"/>
    </source>
</evidence>
<dbReference type="EMBL" id="QEXV01000005">
    <property type="protein sequence ID" value="PWE16715.1"/>
    <property type="molecule type" value="Genomic_DNA"/>
</dbReference>
<evidence type="ECO:0000313" key="4">
    <source>
        <dbReference type="Proteomes" id="UP000245168"/>
    </source>
</evidence>
<accession>A0A2U2BRU3</accession>
<dbReference type="RefSeq" id="WP_109253438.1">
    <property type="nucleotide sequence ID" value="NZ_QEXV01000005.1"/>
</dbReference>
<feature type="chain" id="PRO_5015774493" description="UrcA family protein" evidence="2">
    <location>
        <begin position="23"/>
        <end position="114"/>
    </location>
</feature>
<evidence type="ECO:0008006" key="5">
    <source>
        <dbReference type="Google" id="ProtNLM"/>
    </source>
</evidence>
<evidence type="ECO:0000256" key="1">
    <source>
        <dbReference type="SAM" id="MobiDB-lite"/>
    </source>
</evidence>
<feature type="signal peptide" evidence="2">
    <location>
        <begin position="1"/>
        <end position="22"/>
    </location>
</feature>
<dbReference type="AlphaFoldDB" id="A0A2U2BRU3"/>
<organism evidence="3 4">
    <name type="scientific">Marinicauda salina</name>
    <dbReference type="NCBI Taxonomy" id="2135793"/>
    <lineage>
        <taxon>Bacteria</taxon>
        <taxon>Pseudomonadati</taxon>
        <taxon>Pseudomonadota</taxon>
        <taxon>Alphaproteobacteria</taxon>
        <taxon>Maricaulales</taxon>
        <taxon>Maricaulaceae</taxon>
        <taxon>Marinicauda</taxon>
    </lineage>
</organism>
<evidence type="ECO:0000256" key="2">
    <source>
        <dbReference type="SAM" id="SignalP"/>
    </source>
</evidence>
<keyword evidence="4" id="KW-1185">Reference proteome</keyword>
<comment type="caution">
    <text evidence="3">The sequence shown here is derived from an EMBL/GenBank/DDBJ whole genome shotgun (WGS) entry which is preliminary data.</text>
</comment>
<dbReference type="InterPro" id="IPR030972">
    <property type="entry name" value="UrcA_uranyl"/>
</dbReference>
<dbReference type="OrthoDB" id="9973038at2"/>
<dbReference type="Proteomes" id="UP000245168">
    <property type="component" value="Unassembled WGS sequence"/>
</dbReference>
<feature type="region of interest" description="Disordered" evidence="1">
    <location>
        <begin position="95"/>
        <end position="114"/>
    </location>
</feature>
<feature type="compositionally biased region" description="Basic and acidic residues" evidence="1">
    <location>
        <begin position="95"/>
        <end position="105"/>
    </location>
</feature>
<keyword evidence="2" id="KW-0732">Signal</keyword>
<gene>
    <name evidence="3" type="ORF">DDZ18_10925</name>
</gene>
<dbReference type="NCBIfam" id="TIGR04433">
    <property type="entry name" value="UrcA_uranyl"/>
    <property type="match status" value="1"/>
</dbReference>